<dbReference type="InterPro" id="IPR033721">
    <property type="entry name" value="ProRS_core_arch_euk"/>
</dbReference>
<dbReference type="CDD" id="cd00778">
    <property type="entry name" value="ProRS_core_arch_euk"/>
    <property type="match status" value="1"/>
</dbReference>
<dbReference type="Pfam" id="PF00587">
    <property type="entry name" value="tRNA-synt_2b"/>
    <property type="match status" value="1"/>
</dbReference>
<dbReference type="AlphaFoldDB" id="A0A917CBG8"/>
<keyword evidence="5 8" id="KW-0648">Protein biosynthesis</keyword>
<dbReference type="InterPro" id="IPR004154">
    <property type="entry name" value="Anticodon-bd"/>
</dbReference>
<dbReference type="PRINTS" id="PR01046">
    <property type="entry name" value="TRNASYNTHPRO"/>
</dbReference>
<evidence type="ECO:0000256" key="2">
    <source>
        <dbReference type="ARBA" id="ARBA00022598"/>
    </source>
</evidence>
<dbReference type="SUPFAM" id="SSF52954">
    <property type="entry name" value="Class II aaRS ABD-related"/>
    <property type="match status" value="1"/>
</dbReference>
<dbReference type="InterPro" id="IPR016061">
    <property type="entry name" value="Pro-tRNA_ligase_II_C"/>
</dbReference>
<comment type="function">
    <text evidence="8">Catalyzes the attachment of proline to tRNA(Pro) in a two-step reaction: proline is first activated by ATP to form Pro-AMP and then transferred to the acceptor end of tRNA(Pro).</text>
</comment>
<dbReference type="GO" id="GO:0005737">
    <property type="term" value="C:cytoplasm"/>
    <property type="evidence" value="ECO:0007669"/>
    <property type="project" value="UniProtKB-SubCell"/>
</dbReference>
<dbReference type="PANTHER" id="PTHR43382:SF2">
    <property type="entry name" value="BIFUNCTIONAL GLUTAMATE_PROLINE--TRNA LIGASE"/>
    <property type="match status" value="1"/>
</dbReference>
<dbReference type="GO" id="GO:0005524">
    <property type="term" value="F:ATP binding"/>
    <property type="evidence" value="ECO:0007669"/>
    <property type="project" value="UniProtKB-UniRule"/>
</dbReference>
<dbReference type="InterPro" id="IPR017449">
    <property type="entry name" value="Pro-tRNA_synth_II"/>
</dbReference>
<dbReference type="Pfam" id="PF03129">
    <property type="entry name" value="HGTP_anticodon"/>
    <property type="match status" value="1"/>
</dbReference>
<dbReference type="SUPFAM" id="SSF64586">
    <property type="entry name" value="C-terminal domain of ProRS"/>
    <property type="match status" value="1"/>
</dbReference>
<dbReference type="SUPFAM" id="SSF55681">
    <property type="entry name" value="Class II aaRS and biotin synthetases"/>
    <property type="match status" value="1"/>
</dbReference>
<proteinExistence type="inferred from homology"/>
<sequence>MAKDKQFVTEITPQSEDFSRWYIDVIKKADLMDYSPVRGCIVFKPEGYEIWEHIQEEMNRRLKETGHRNAYFPVFIPESFFQKEKDHIEGFNPELPWVTEAGGDVLEERLAVRPTSETMFGHMYSKWIQSYRDLPVLINQWANVVRWEKRTLPFIRTTEFLWQEGHTAHENEQEAREETMRMLENYRDFVESYLAIPVVTGQKTPSERFAGAVDTYSIEAMMKDGRAVQAATSHYLGTKFAEAFEIQYLSRDNALEYVHTTSWGSTTRLIGSLIMVHGDDRGLALPPKVAPTQVIMVPIGPPKTREAVIGRTDELFKDLKNAGVRVRVDDRADVTPGWKFNEYEMRGVPIRLELGPRDMENGVCVLVSRISGEKKIVQQENLVGEVKAMLEQVHNEMYERALKFREDHFYSVDSLEEMKASMEDKRGFALAGWCGSEECESKVKEETGAGSRNIPFNPAETKTTCICCGKPAQHTVVFAKAY</sequence>
<dbReference type="InterPro" id="IPR004499">
    <property type="entry name" value="Pro-tRNA-ligase_IIa_arc-type"/>
</dbReference>
<evidence type="ECO:0000313" key="10">
    <source>
        <dbReference type="EMBL" id="GGF80059.1"/>
    </source>
</evidence>
<dbReference type="FunFam" id="3.30.930.10:FF:000037">
    <property type="entry name" value="Proline--tRNA ligase"/>
    <property type="match status" value="1"/>
</dbReference>
<comment type="subunit">
    <text evidence="8">Homodimer.</text>
</comment>
<name>A0A917CBG8_9BACL</name>
<evidence type="ECO:0000256" key="1">
    <source>
        <dbReference type="ARBA" id="ARBA00022490"/>
    </source>
</evidence>
<keyword evidence="3 8" id="KW-0547">Nucleotide-binding</keyword>
<dbReference type="Gene3D" id="3.30.110.30">
    <property type="entry name" value="C-terminal domain of ProRS"/>
    <property type="match status" value="1"/>
</dbReference>
<evidence type="ECO:0000256" key="8">
    <source>
        <dbReference type="HAMAP-Rule" id="MF_01571"/>
    </source>
</evidence>
<dbReference type="InterPro" id="IPR036621">
    <property type="entry name" value="Anticodon-bd_dom_sf"/>
</dbReference>
<dbReference type="GO" id="GO:0006433">
    <property type="term" value="P:prolyl-tRNA aminoacylation"/>
    <property type="evidence" value="ECO:0007669"/>
    <property type="project" value="UniProtKB-UniRule"/>
</dbReference>
<dbReference type="Proteomes" id="UP000637643">
    <property type="component" value="Unassembled WGS sequence"/>
</dbReference>
<keyword evidence="4 8" id="KW-0067">ATP-binding</keyword>
<comment type="subcellular location">
    <subcellularLocation>
        <location evidence="8">Cytoplasm</location>
    </subcellularLocation>
</comment>
<dbReference type="PROSITE" id="PS50862">
    <property type="entry name" value="AA_TRNA_LIGASE_II"/>
    <property type="match status" value="1"/>
</dbReference>
<dbReference type="InterPro" id="IPR006195">
    <property type="entry name" value="aa-tRNA-synth_II"/>
</dbReference>
<dbReference type="InterPro" id="IPR002316">
    <property type="entry name" value="Pro-tRNA-ligase_IIa"/>
</dbReference>
<reference evidence="10" key="2">
    <citation type="submission" date="2020-09" db="EMBL/GenBank/DDBJ databases">
        <authorList>
            <person name="Sun Q."/>
            <person name="Zhou Y."/>
        </authorList>
    </citation>
    <scope>NUCLEOTIDE SEQUENCE</scope>
    <source>
        <strain evidence="10">CGMCC 1.16134</strain>
    </source>
</reference>
<dbReference type="EMBL" id="BMKR01000009">
    <property type="protein sequence ID" value="GGF80059.1"/>
    <property type="molecule type" value="Genomic_DNA"/>
</dbReference>
<dbReference type="SMART" id="SM00946">
    <property type="entry name" value="ProRS-C_1"/>
    <property type="match status" value="1"/>
</dbReference>
<reference evidence="10" key="1">
    <citation type="journal article" date="2014" name="Int. J. Syst. Evol. Microbiol.">
        <title>Complete genome sequence of Corynebacterium casei LMG S-19264T (=DSM 44701T), isolated from a smear-ripened cheese.</title>
        <authorList>
            <consortium name="US DOE Joint Genome Institute (JGI-PGF)"/>
            <person name="Walter F."/>
            <person name="Albersmeier A."/>
            <person name="Kalinowski J."/>
            <person name="Ruckert C."/>
        </authorList>
    </citation>
    <scope>NUCLEOTIDE SEQUENCE</scope>
    <source>
        <strain evidence="10">CGMCC 1.16134</strain>
    </source>
</reference>
<evidence type="ECO:0000256" key="4">
    <source>
        <dbReference type="ARBA" id="ARBA00022840"/>
    </source>
</evidence>
<comment type="domain">
    <text evidence="8">Consists of three domains: the N-terminal catalytic domain, the anticodon-binding domain and the C-terminal extension.</text>
</comment>
<protein>
    <recommendedName>
        <fullName evidence="8">Proline--tRNA ligase</fullName>
        <ecNumber evidence="8">6.1.1.15</ecNumber>
    </recommendedName>
    <alternativeName>
        <fullName evidence="8">Prolyl-tRNA synthetase</fullName>
        <shortName evidence="8">ProRS</shortName>
    </alternativeName>
</protein>
<organism evidence="10 11">
    <name type="scientific">Paenibacillus albidus</name>
    <dbReference type="NCBI Taxonomy" id="2041023"/>
    <lineage>
        <taxon>Bacteria</taxon>
        <taxon>Bacillati</taxon>
        <taxon>Bacillota</taxon>
        <taxon>Bacilli</taxon>
        <taxon>Bacillales</taxon>
        <taxon>Paenibacillaceae</taxon>
        <taxon>Paenibacillus</taxon>
    </lineage>
</organism>
<dbReference type="GO" id="GO:0140096">
    <property type="term" value="F:catalytic activity, acting on a protein"/>
    <property type="evidence" value="ECO:0007669"/>
    <property type="project" value="UniProtKB-ARBA"/>
</dbReference>
<dbReference type="Gene3D" id="3.30.930.10">
    <property type="entry name" value="Bira Bifunctional Protein, Domain 2"/>
    <property type="match status" value="1"/>
</dbReference>
<gene>
    <name evidence="8 10" type="primary">proS</name>
    <name evidence="10" type="ORF">GCM10010912_26350</name>
</gene>
<dbReference type="GO" id="GO:0004827">
    <property type="term" value="F:proline-tRNA ligase activity"/>
    <property type="evidence" value="ECO:0007669"/>
    <property type="project" value="UniProtKB-UniRule"/>
</dbReference>
<evidence type="ECO:0000313" key="11">
    <source>
        <dbReference type="Proteomes" id="UP000637643"/>
    </source>
</evidence>
<dbReference type="NCBIfam" id="TIGR00408">
    <property type="entry name" value="proS_fam_I"/>
    <property type="match status" value="1"/>
</dbReference>
<keyword evidence="6 8" id="KW-0030">Aminoacyl-tRNA synthetase</keyword>
<dbReference type="CDD" id="cd00862">
    <property type="entry name" value="ProRS_anticodon_zinc"/>
    <property type="match status" value="1"/>
</dbReference>
<dbReference type="PANTHER" id="PTHR43382">
    <property type="entry name" value="PROLYL-TRNA SYNTHETASE"/>
    <property type="match status" value="1"/>
</dbReference>
<evidence type="ECO:0000259" key="9">
    <source>
        <dbReference type="PROSITE" id="PS50862"/>
    </source>
</evidence>
<comment type="caution">
    <text evidence="10">The sequence shown here is derived from an EMBL/GenBank/DDBJ whole genome shotgun (WGS) entry which is preliminary data.</text>
</comment>
<dbReference type="FunFam" id="3.40.50.800:FF:000005">
    <property type="entry name" value="bifunctional glutamate/proline--tRNA ligase"/>
    <property type="match status" value="1"/>
</dbReference>
<evidence type="ECO:0000256" key="5">
    <source>
        <dbReference type="ARBA" id="ARBA00022917"/>
    </source>
</evidence>
<keyword evidence="2 8" id="KW-0436">Ligase</keyword>
<evidence type="ECO:0000256" key="6">
    <source>
        <dbReference type="ARBA" id="ARBA00023146"/>
    </source>
</evidence>
<comment type="catalytic activity">
    <reaction evidence="7 8">
        <text>tRNA(Pro) + L-proline + ATP = L-prolyl-tRNA(Pro) + AMP + diphosphate</text>
        <dbReference type="Rhea" id="RHEA:14305"/>
        <dbReference type="Rhea" id="RHEA-COMP:9700"/>
        <dbReference type="Rhea" id="RHEA-COMP:9702"/>
        <dbReference type="ChEBI" id="CHEBI:30616"/>
        <dbReference type="ChEBI" id="CHEBI:33019"/>
        <dbReference type="ChEBI" id="CHEBI:60039"/>
        <dbReference type="ChEBI" id="CHEBI:78442"/>
        <dbReference type="ChEBI" id="CHEBI:78532"/>
        <dbReference type="ChEBI" id="CHEBI:456215"/>
        <dbReference type="EC" id="6.1.1.15"/>
    </reaction>
</comment>
<keyword evidence="11" id="KW-1185">Reference proteome</keyword>
<accession>A0A917CBG8</accession>
<dbReference type="EC" id="6.1.1.15" evidence="8"/>
<evidence type="ECO:0000256" key="3">
    <source>
        <dbReference type="ARBA" id="ARBA00022741"/>
    </source>
</evidence>
<dbReference type="InterPro" id="IPR045864">
    <property type="entry name" value="aa-tRNA-synth_II/BPL/LPL"/>
</dbReference>
<dbReference type="GO" id="GO:0017101">
    <property type="term" value="C:aminoacyl-tRNA synthetase multienzyme complex"/>
    <property type="evidence" value="ECO:0007669"/>
    <property type="project" value="TreeGrafter"/>
</dbReference>
<keyword evidence="1 8" id="KW-0963">Cytoplasm</keyword>
<dbReference type="RefSeq" id="WP_189025456.1">
    <property type="nucleotide sequence ID" value="NZ_BMKR01000009.1"/>
</dbReference>
<dbReference type="Pfam" id="PF09180">
    <property type="entry name" value="ProRS-C_1"/>
    <property type="match status" value="1"/>
</dbReference>
<feature type="domain" description="Aminoacyl-transfer RNA synthetases class-II family profile" evidence="9">
    <location>
        <begin position="38"/>
        <end position="286"/>
    </location>
</feature>
<comment type="similarity">
    <text evidence="8">Belongs to the class-II aminoacyl-tRNA synthetase family. ProS type 3 subfamily.</text>
</comment>
<dbReference type="GO" id="GO:0016740">
    <property type="term" value="F:transferase activity"/>
    <property type="evidence" value="ECO:0007669"/>
    <property type="project" value="UniProtKB-ARBA"/>
</dbReference>
<dbReference type="InterPro" id="IPR002314">
    <property type="entry name" value="aa-tRNA-synt_IIb"/>
</dbReference>
<dbReference type="Gene3D" id="3.40.50.800">
    <property type="entry name" value="Anticodon-binding domain"/>
    <property type="match status" value="1"/>
</dbReference>
<dbReference type="HAMAP" id="MF_01571">
    <property type="entry name" value="Pro_tRNA_synth_type3"/>
    <property type="match status" value="1"/>
</dbReference>
<evidence type="ECO:0000256" key="7">
    <source>
        <dbReference type="ARBA" id="ARBA00047671"/>
    </source>
</evidence>